<dbReference type="Proteomes" id="UP000305238">
    <property type="component" value="Unassembled WGS sequence"/>
</dbReference>
<dbReference type="EMBL" id="VCKZ01000048">
    <property type="protein sequence ID" value="TMR40617.1"/>
    <property type="molecule type" value="Genomic_DNA"/>
</dbReference>
<sequence>MRHTGGAALHLTQVADILYWGIPETWRHRFALDDKPDDLHGFEAGYAVVRRLAHAALAAMDPSPLPKNKRLPRTEAAHITQHADHQDLADKENRLMRISNRIIEASIAKVRDILDHHWEGSLGMDATVIATFARGTRTRGPLTSTDPDAGWYVRTGDHADPDLPNPTAAS</sequence>
<reference evidence="2 3" key="1">
    <citation type="submission" date="2019-05" db="EMBL/GenBank/DDBJ databases">
        <title>Draft genome sequence of Actinomadura geliboluensis A8036.</title>
        <authorList>
            <person name="Saricaoglu S."/>
            <person name="Isik K."/>
        </authorList>
    </citation>
    <scope>NUCLEOTIDE SEQUENCE [LARGE SCALE GENOMIC DNA]</scope>
    <source>
        <strain evidence="2 3">A8036</strain>
    </source>
</reference>
<name>A0A5S4H676_9ACTN</name>
<evidence type="ECO:0000256" key="1">
    <source>
        <dbReference type="SAM" id="MobiDB-lite"/>
    </source>
</evidence>
<evidence type="ECO:0000313" key="2">
    <source>
        <dbReference type="EMBL" id="TMR40617.1"/>
    </source>
</evidence>
<accession>A0A5S4H676</accession>
<proteinExistence type="predicted"/>
<feature type="region of interest" description="Disordered" evidence="1">
    <location>
        <begin position="138"/>
        <end position="170"/>
    </location>
</feature>
<organism evidence="2 3">
    <name type="scientific">Actinomadura geliboluensis</name>
    <dbReference type="NCBI Taxonomy" id="882440"/>
    <lineage>
        <taxon>Bacteria</taxon>
        <taxon>Bacillati</taxon>
        <taxon>Actinomycetota</taxon>
        <taxon>Actinomycetes</taxon>
        <taxon>Streptosporangiales</taxon>
        <taxon>Thermomonosporaceae</taxon>
        <taxon>Actinomadura</taxon>
    </lineage>
</organism>
<feature type="non-terminal residue" evidence="2">
    <location>
        <position position="170"/>
    </location>
</feature>
<protein>
    <submittedName>
        <fullName evidence="2">Uncharacterized protein</fullName>
    </submittedName>
</protein>
<evidence type="ECO:0000313" key="3">
    <source>
        <dbReference type="Proteomes" id="UP000305238"/>
    </source>
</evidence>
<dbReference type="AlphaFoldDB" id="A0A5S4H676"/>
<dbReference type="RefSeq" id="WP_205719185.1">
    <property type="nucleotide sequence ID" value="NZ_VCKZ01000048.1"/>
</dbReference>
<keyword evidence="3" id="KW-1185">Reference proteome</keyword>
<comment type="caution">
    <text evidence="2">The sequence shown here is derived from an EMBL/GenBank/DDBJ whole genome shotgun (WGS) entry which is preliminary data.</text>
</comment>
<gene>
    <name evidence="2" type="ORF">ETD96_09680</name>
</gene>